<gene>
    <name evidence="1" type="ORF">Ciccas_014470</name>
</gene>
<proteinExistence type="predicted"/>
<evidence type="ECO:0000313" key="2">
    <source>
        <dbReference type="Proteomes" id="UP001626550"/>
    </source>
</evidence>
<reference evidence="1 2" key="1">
    <citation type="submission" date="2024-11" db="EMBL/GenBank/DDBJ databases">
        <title>Adaptive evolution of stress response genes in parasites aligns with host niche diversity.</title>
        <authorList>
            <person name="Hahn C."/>
            <person name="Resl P."/>
        </authorList>
    </citation>
    <scope>NUCLEOTIDE SEQUENCE [LARGE SCALE GENOMIC DNA]</scope>
    <source>
        <strain evidence="1">EGGRZ-B1_66</strain>
        <tissue evidence="1">Body</tissue>
    </source>
</reference>
<sequence>MDLFDFSSSTLITVPEDLSHDELVTPTPVTPTSVSTKNAATESMGIFFEKVQMPGISQFRVVCLLCNASDFFIPPDKPKRKSQPAASSMSYDPQTMKRHLKRYHFKQFNIHFPPNMSDTKPPPSQEELTNLVVNFLVRNNCPFSLTEAPELKNLLGHIPNFKVPSVETIMDRIGTSFENAWRQ</sequence>
<accession>A0ABD2PJ37</accession>
<evidence type="ECO:0000313" key="1">
    <source>
        <dbReference type="EMBL" id="KAL3307030.1"/>
    </source>
</evidence>
<comment type="caution">
    <text evidence="1">The sequence shown here is derived from an EMBL/GenBank/DDBJ whole genome shotgun (WGS) entry which is preliminary data.</text>
</comment>
<organism evidence="1 2">
    <name type="scientific">Cichlidogyrus casuarinus</name>
    <dbReference type="NCBI Taxonomy" id="1844966"/>
    <lineage>
        <taxon>Eukaryota</taxon>
        <taxon>Metazoa</taxon>
        <taxon>Spiralia</taxon>
        <taxon>Lophotrochozoa</taxon>
        <taxon>Platyhelminthes</taxon>
        <taxon>Monogenea</taxon>
        <taxon>Monopisthocotylea</taxon>
        <taxon>Dactylogyridea</taxon>
        <taxon>Ancyrocephalidae</taxon>
        <taxon>Cichlidogyrus</taxon>
    </lineage>
</organism>
<protein>
    <submittedName>
        <fullName evidence="1">Uncharacterized protein</fullName>
    </submittedName>
</protein>
<keyword evidence="2" id="KW-1185">Reference proteome</keyword>
<dbReference type="Proteomes" id="UP001626550">
    <property type="component" value="Unassembled WGS sequence"/>
</dbReference>
<name>A0ABD2PJ37_9PLAT</name>
<dbReference type="EMBL" id="JBJKFK010008602">
    <property type="protein sequence ID" value="KAL3307030.1"/>
    <property type="molecule type" value="Genomic_DNA"/>
</dbReference>
<dbReference type="AlphaFoldDB" id="A0ABD2PJ37"/>